<accession>A0A428SG41</accession>
<gene>
    <name evidence="2" type="ORF">CEP52_015122</name>
</gene>
<dbReference type="InterPro" id="IPR011009">
    <property type="entry name" value="Kinase-like_dom_sf"/>
</dbReference>
<dbReference type="EMBL" id="NKCK01000256">
    <property type="protein sequence ID" value="RSL88714.1"/>
    <property type="molecule type" value="Genomic_DNA"/>
</dbReference>
<dbReference type="Pfam" id="PF00069">
    <property type="entry name" value="Pkinase"/>
    <property type="match status" value="1"/>
</dbReference>
<dbReference type="PROSITE" id="PS50011">
    <property type="entry name" value="PROTEIN_KINASE_DOM"/>
    <property type="match status" value="1"/>
</dbReference>
<dbReference type="STRING" id="1325735.A0A428SG41"/>
<evidence type="ECO:0000259" key="1">
    <source>
        <dbReference type="PROSITE" id="PS50011"/>
    </source>
</evidence>
<organism evidence="2 3">
    <name type="scientific">Fusarium oligoseptatum</name>
    <dbReference type="NCBI Taxonomy" id="2604345"/>
    <lineage>
        <taxon>Eukaryota</taxon>
        <taxon>Fungi</taxon>
        <taxon>Dikarya</taxon>
        <taxon>Ascomycota</taxon>
        <taxon>Pezizomycotina</taxon>
        <taxon>Sordariomycetes</taxon>
        <taxon>Hypocreomycetidae</taxon>
        <taxon>Hypocreales</taxon>
        <taxon>Nectriaceae</taxon>
        <taxon>Fusarium</taxon>
        <taxon>Fusarium solani species complex</taxon>
    </lineage>
</organism>
<dbReference type="Gene3D" id="1.10.510.10">
    <property type="entry name" value="Transferase(Phosphotransferase) domain 1"/>
    <property type="match status" value="1"/>
</dbReference>
<dbReference type="GO" id="GO:0004672">
    <property type="term" value="F:protein kinase activity"/>
    <property type="evidence" value="ECO:0007669"/>
    <property type="project" value="InterPro"/>
</dbReference>
<proteinExistence type="predicted"/>
<evidence type="ECO:0000313" key="2">
    <source>
        <dbReference type="EMBL" id="RSL88714.1"/>
    </source>
</evidence>
<dbReference type="InterPro" id="IPR000719">
    <property type="entry name" value="Prot_kinase_dom"/>
</dbReference>
<sequence length="318" mass="35594">MSEMTEQEMMNNAFVEQICSSDGKGASIAFELRGTQIHVSIFPSNGSLTKDSRHLQPEDRPLQDHLIDALSRDSSGRPHAEHNVSQDEVLGAILKAGKPLFSQLTPKAPSCEPLTLHQILFAEILYFRLEGDSDPASVVPIEHEEAYNIGFFNRDTGQDFEEELDLCEDLPRYAPEDIVVKQVFMKGIKYVTAAVQLLGYVHDKDTKRILGFLRQWVPGQNLGDIYLAPIATEKKQKWISQIRESVQLLHEQGLVWGDAKPYNVVIDEKDDAWLIDFGGGFTAGWVDSQLVETIEGDEKALDRIAEFLGGNDDVVLIL</sequence>
<protein>
    <recommendedName>
        <fullName evidence="1">Protein kinase domain-containing protein</fullName>
    </recommendedName>
</protein>
<dbReference type="SUPFAM" id="SSF56112">
    <property type="entry name" value="Protein kinase-like (PK-like)"/>
    <property type="match status" value="1"/>
</dbReference>
<reference evidence="2 3" key="1">
    <citation type="submission" date="2017-06" db="EMBL/GenBank/DDBJ databases">
        <title>Comparative genomic analysis of Ambrosia Fusariam Clade fungi.</title>
        <authorList>
            <person name="Stajich J.E."/>
            <person name="Carrillo J."/>
            <person name="Kijimoto T."/>
            <person name="Eskalen A."/>
            <person name="O'Donnell K."/>
            <person name="Kasson M."/>
        </authorList>
    </citation>
    <scope>NUCLEOTIDE SEQUENCE [LARGE SCALE GENOMIC DNA]</scope>
    <source>
        <strain evidence="2 3">NRRL62579</strain>
    </source>
</reference>
<dbReference type="AlphaFoldDB" id="A0A428SG41"/>
<comment type="caution">
    <text evidence="2">The sequence shown here is derived from an EMBL/GenBank/DDBJ whole genome shotgun (WGS) entry which is preliminary data.</text>
</comment>
<dbReference type="GO" id="GO:0005524">
    <property type="term" value="F:ATP binding"/>
    <property type="evidence" value="ECO:0007669"/>
    <property type="project" value="InterPro"/>
</dbReference>
<name>A0A428SG41_9HYPO</name>
<keyword evidence="3" id="KW-1185">Reference proteome</keyword>
<dbReference type="Proteomes" id="UP000287144">
    <property type="component" value="Unassembled WGS sequence"/>
</dbReference>
<feature type="domain" description="Protein kinase" evidence="1">
    <location>
        <begin position="124"/>
        <end position="318"/>
    </location>
</feature>
<evidence type="ECO:0000313" key="3">
    <source>
        <dbReference type="Proteomes" id="UP000287144"/>
    </source>
</evidence>